<evidence type="ECO:0000256" key="1">
    <source>
        <dbReference type="ARBA" id="ARBA00004167"/>
    </source>
</evidence>
<evidence type="ECO:0000256" key="5">
    <source>
        <dbReference type="SAM" id="MobiDB-lite"/>
    </source>
</evidence>
<accession>A0AAD8MEK6</accession>
<evidence type="ECO:0000313" key="8">
    <source>
        <dbReference type="EMBL" id="KAK1370007.1"/>
    </source>
</evidence>
<keyword evidence="4 6" id="KW-0472">Membrane</keyword>
<dbReference type="InterPro" id="IPR004864">
    <property type="entry name" value="LEA_2"/>
</dbReference>
<reference evidence="8" key="2">
    <citation type="submission" date="2023-05" db="EMBL/GenBank/DDBJ databases">
        <authorList>
            <person name="Schelkunov M.I."/>
        </authorList>
    </citation>
    <scope>NUCLEOTIDE SEQUENCE</scope>
    <source>
        <strain evidence="8">Hsosn_3</strain>
        <tissue evidence="8">Leaf</tissue>
    </source>
</reference>
<dbReference type="Gene3D" id="2.60.40.1820">
    <property type="match status" value="1"/>
</dbReference>
<proteinExistence type="predicted"/>
<evidence type="ECO:0000256" key="2">
    <source>
        <dbReference type="ARBA" id="ARBA00022692"/>
    </source>
</evidence>
<evidence type="ECO:0000256" key="6">
    <source>
        <dbReference type="SAM" id="Phobius"/>
    </source>
</evidence>
<reference evidence="8" key="1">
    <citation type="submission" date="2023-02" db="EMBL/GenBank/DDBJ databases">
        <title>Genome of toxic invasive species Heracleum sosnowskyi carries increased number of genes despite the absence of recent whole-genome duplications.</title>
        <authorList>
            <person name="Schelkunov M."/>
            <person name="Shtratnikova V."/>
            <person name="Makarenko M."/>
            <person name="Klepikova A."/>
            <person name="Omelchenko D."/>
            <person name="Novikova G."/>
            <person name="Obukhova E."/>
            <person name="Bogdanov V."/>
            <person name="Penin A."/>
            <person name="Logacheva M."/>
        </authorList>
    </citation>
    <scope>NUCLEOTIDE SEQUENCE</scope>
    <source>
        <strain evidence="8">Hsosn_3</strain>
        <tissue evidence="8">Leaf</tissue>
    </source>
</reference>
<dbReference type="PANTHER" id="PTHR31234:SF65">
    <property type="entry name" value="LATE EMBRYOGENESIS ABUNDANT PROTEIN, LEA_2 SUBGROUP"/>
    <property type="match status" value="1"/>
</dbReference>
<evidence type="ECO:0000256" key="3">
    <source>
        <dbReference type="ARBA" id="ARBA00022989"/>
    </source>
</evidence>
<keyword evidence="2 6" id="KW-0812">Transmembrane</keyword>
<dbReference type="AlphaFoldDB" id="A0AAD8MEK6"/>
<sequence length="216" mass="24097">MEVAGGASEESKSQNNKINDVHHSRKRKRPICICLALTGLILLLMIIIIVILAFTVYKPKRPGTTINSLSLDDFNFTLNLIPLEIHLNITLDLNIIVKNPNKVTFKYTNTFASLKYKDQVIGNVPIPPGTIKSDGSTPLNLTLTVMADRLLTDPDLYAVLLGSRSLPLSTTTRIKGKVRILKLFNVHVVSYSSCDIIIDVQNRSIHQQTCQYKTKI</sequence>
<feature type="domain" description="Late embryogenesis abundant protein LEA-2 subgroup" evidence="7">
    <location>
        <begin position="97"/>
        <end position="187"/>
    </location>
</feature>
<evidence type="ECO:0000259" key="7">
    <source>
        <dbReference type="Pfam" id="PF03168"/>
    </source>
</evidence>
<feature type="region of interest" description="Disordered" evidence="5">
    <location>
        <begin position="1"/>
        <end position="21"/>
    </location>
</feature>
<dbReference type="PANTHER" id="PTHR31234">
    <property type="entry name" value="LATE EMBRYOGENESIS ABUNDANT (LEA) HYDROXYPROLINE-RICH GLYCOPROTEIN FAMILY"/>
    <property type="match status" value="1"/>
</dbReference>
<keyword evidence="9" id="KW-1185">Reference proteome</keyword>
<feature type="transmembrane region" description="Helical" evidence="6">
    <location>
        <begin position="31"/>
        <end position="57"/>
    </location>
</feature>
<dbReference type="InterPro" id="IPR044839">
    <property type="entry name" value="NDR1-like"/>
</dbReference>
<keyword evidence="3 6" id="KW-1133">Transmembrane helix</keyword>
<organism evidence="8 9">
    <name type="scientific">Heracleum sosnowskyi</name>
    <dbReference type="NCBI Taxonomy" id="360622"/>
    <lineage>
        <taxon>Eukaryota</taxon>
        <taxon>Viridiplantae</taxon>
        <taxon>Streptophyta</taxon>
        <taxon>Embryophyta</taxon>
        <taxon>Tracheophyta</taxon>
        <taxon>Spermatophyta</taxon>
        <taxon>Magnoliopsida</taxon>
        <taxon>eudicotyledons</taxon>
        <taxon>Gunneridae</taxon>
        <taxon>Pentapetalae</taxon>
        <taxon>asterids</taxon>
        <taxon>campanulids</taxon>
        <taxon>Apiales</taxon>
        <taxon>Apiaceae</taxon>
        <taxon>Apioideae</taxon>
        <taxon>apioid superclade</taxon>
        <taxon>Tordylieae</taxon>
        <taxon>Tordyliinae</taxon>
        <taxon>Heracleum</taxon>
    </lineage>
</organism>
<evidence type="ECO:0000256" key="4">
    <source>
        <dbReference type="ARBA" id="ARBA00023136"/>
    </source>
</evidence>
<comment type="caution">
    <text evidence="8">The sequence shown here is derived from an EMBL/GenBank/DDBJ whole genome shotgun (WGS) entry which is preliminary data.</text>
</comment>
<dbReference type="SUPFAM" id="SSF117070">
    <property type="entry name" value="LEA14-like"/>
    <property type="match status" value="1"/>
</dbReference>
<dbReference type="Proteomes" id="UP001237642">
    <property type="component" value="Unassembled WGS sequence"/>
</dbReference>
<evidence type="ECO:0000313" key="9">
    <source>
        <dbReference type="Proteomes" id="UP001237642"/>
    </source>
</evidence>
<dbReference type="EMBL" id="JAUIZM010000008">
    <property type="protein sequence ID" value="KAK1370007.1"/>
    <property type="molecule type" value="Genomic_DNA"/>
</dbReference>
<gene>
    <name evidence="8" type="ORF">POM88_036099</name>
</gene>
<protein>
    <submittedName>
        <fullName evidence="8">Harpin-induced</fullName>
    </submittedName>
</protein>
<dbReference type="GO" id="GO:0098542">
    <property type="term" value="P:defense response to other organism"/>
    <property type="evidence" value="ECO:0007669"/>
    <property type="project" value="InterPro"/>
</dbReference>
<dbReference type="Pfam" id="PF03168">
    <property type="entry name" value="LEA_2"/>
    <property type="match status" value="1"/>
</dbReference>
<comment type="subcellular location">
    <subcellularLocation>
        <location evidence="1">Membrane</location>
        <topology evidence="1">Single-pass membrane protein</topology>
    </subcellularLocation>
</comment>
<dbReference type="GO" id="GO:0016020">
    <property type="term" value="C:membrane"/>
    <property type="evidence" value="ECO:0007669"/>
    <property type="project" value="UniProtKB-SubCell"/>
</dbReference>
<name>A0AAD8MEK6_9APIA</name>